<dbReference type="EMBL" id="HG966617">
    <property type="protein sequence ID" value="CDO59081.1"/>
    <property type="molecule type" value="Genomic_DNA"/>
</dbReference>
<dbReference type="PANTHER" id="PTHR34847">
    <property type="entry name" value="NODULATION PROTEIN U"/>
    <property type="match status" value="1"/>
</dbReference>
<dbReference type="InterPro" id="IPR051338">
    <property type="entry name" value="NodU/CmcH_Carbamoyltrnsfr"/>
</dbReference>
<dbReference type="HOGENOM" id="CLU_014411_0_0_5"/>
<dbReference type="GO" id="GO:0016740">
    <property type="term" value="F:transferase activity"/>
    <property type="evidence" value="ECO:0007669"/>
    <property type="project" value="UniProtKB-KW"/>
</dbReference>
<accession>X5MMA2</accession>
<dbReference type="PANTHER" id="PTHR34847:SF1">
    <property type="entry name" value="NODULATION PROTEIN U"/>
    <property type="match status" value="1"/>
</dbReference>
<protein>
    <submittedName>
        <fullName evidence="5">Carbamoyl transferase, NodU family</fullName>
    </submittedName>
</protein>
<dbReference type="Gene3D" id="3.30.420.40">
    <property type="match status" value="1"/>
</dbReference>
<dbReference type="KEGG" id="pect:BN1012_Phect867"/>
<comment type="similarity">
    <text evidence="1">Belongs to the NodU/CmcH family.</text>
</comment>
<sequence>MMGLTAYGQPTFVSKLEDVVNLEADGRFTLNQRYFRHGREHIPYQWKDGSPEVGVLFADRLEDLLGPARVPGEELAQVHKDIAHSVQVIYEVALFNLLNALKVRGQSTNLCLAGGCAMNSLANGKIRRNTGFERVYIQAAAGDAGGAIGAALNVWQQLGGNFSASGMPNAYLGPGYSDVQIGEVVERFSRDFAERGCTVNLNSPIEEVFDKTATAILEGKVVGWFQGRMEWGPRALGNRSILGDPRRGDMKDILNLKIKRRESFRPFAPSIMREHVAEWFEEDDDVPFMMKVFGIKPEKHAAIPAVVHADGTGRLQTVTEASNSRYYGLIRRFHELTGVPMLLNTSFNENEPIVTRPEEAIDCFLRTNMDVLVLGNTFISRPDDISRPKVETGADSGQPNKTVAVH</sequence>
<dbReference type="AlphaFoldDB" id="X5MMA2"/>
<evidence type="ECO:0000259" key="3">
    <source>
        <dbReference type="Pfam" id="PF02543"/>
    </source>
</evidence>
<keyword evidence="6" id="KW-1185">Reference proteome</keyword>
<feature type="compositionally biased region" description="Polar residues" evidence="2">
    <location>
        <begin position="395"/>
        <end position="406"/>
    </location>
</feature>
<proteinExistence type="inferred from homology"/>
<organism evidence="5 6">
    <name type="scientific">Candidatus Phaeomarinibacter ectocarpi</name>
    <dbReference type="NCBI Taxonomy" id="1458461"/>
    <lineage>
        <taxon>Bacteria</taxon>
        <taxon>Pseudomonadati</taxon>
        <taxon>Pseudomonadota</taxon>
        <taxon>Alphaproteobacteria</taxon>
        <taxon>Hyphomicrobiales</taxon>
        <taxon>Parvibaculaceae</taxon>
        <taxon>Candidatus Phaeomarinibacter</taxon>
    </lineage>
</organism>
<evidence type="ECO:0000256" key="1">
    <source>
        <dbReference type="ARBA" id="ARBA00006129"/>
    </source>
</evidence>
<reference evidence="5 6" key="1">
    <citation type="journal article" date="2014" name="Front. Genet.">
        <title>Genome and metabolic network of "Candidatus Phaeomarinobacter ectocarpi" Ec32, a new candidate genus of Alphaproteobacteria frequently associated with brown algae.</title>
        <authorList>
            <person name="Dittami S.M."/>
            <person name="Barbeyron T."/>
            <person name="Boyen C."/>
            <person name="Cambefort J."/>
            <person name="Collet G."/>
            <person name="Delage L."/>
            <person name="Gobet A."/>
            <person name="Groisillier A."/>
            <person name="Leblanc C."/>
            <person name="Michel G."/>
            <person name="Scornet D."/>
            <person name="Siegel A."/>
            <person name="Tapia J.E."/>
            <person name="Tonon T."/>
        </authorList>
    </citation>
    <scope>NUCLEOTIDE SEQUENCE [LARGE SCALE GENOMIC DNA]</scope>
    <source>
        <strain evidence="5 6">Ec32</strain>
    </source>
</reference>
<dbReference type="InterPro" id="IPR031730">
    <property type="entry name" value="Carbam_trans_C"/>
</dbReference>
<evidence type="ECO:0000256" key="2">
    <source>
        <dbReference type="SAM" id="MobiDB-lite"/>
    </source>
</evidence>
<dbReference type="SUPFAM" id="SSF53067">
    <property type="entry name" value="Actin-like ATPase domain"/>
    <property type="match status" value="1"/>
</dbReference>
<dbReference type="STRING" id="1458461.BN1012_Phect867"/>
<dbReference type="InterPro" id="IPR038152">
    <property type="entry name" value="Carbam_trans_C_sf"/>
</dbReference>
<dbReference type="Proteomes" id="UP000032160">
    <property type="component" value="Chromosome I"/>
</dbReference>
<name>X5MMA2_9HYPH</name>
<dbReference type="Pfam" id="PF02543">
    <property type="entry name" value="Carbam_trans_N"/>
    <property type="match status" value="1"/>
</dbReference>
<evidence type="ECO:0000313" key="6">
    <source>
        <dbReference type="Proteomes" id="UP000032160"/>
    </source>
</evidence>
<dbReference type="Gene3D" id="3.90.870.20">
    <property type="entry name" value="Carbamoyltransferase, C-terminal domain"/>
    <property type="match status" value="1"/>
</dbReference>
<evidence type="ECO:0000313" key="5">
    <source>
        <dbReference type="EMBL" id="CDO59081.1"/>
    </source>
</evidence>
<dbReference type="PATRIC" id="fig|1458461.3.peg.867"/>
<dbReference type="InterPro" id="IPR003696">
    <property type="entry name" value="Carbtransf_dom"/>
</dbReference>
<keyword evidence="5" id="KW-0808">Transferase</keyword>
<feature type="domain" description="Carbamoyltransferase" evidence="3">
    <location>
        <begin position="1"/>
        <end position="152"/>
    </location>
</feature>
<dbReference type="Pfam" id="PF16861">
    <property type="entry name" value="Carbam_trans_C"/>
    <property type="match status" value="1"/>
</dbReference>
<gene>
    <name evidence="5" type="ORF">BN1012_Phect867</name>
</gene>
<feature type="region of interest" description="Disordered" evidence="2">
    <location>
        <begin position="384"/>
        <end position="406"/>
    </location>
</feature>
<evidence type="ECO:0000259" key="4">
    <source>
        <dbReference type="Pfam" id="PF16861"/>
    </source>
</evidence>
<dbReference type="InterPro" id="IPR043129">
    <property type="entry name" value="ATPase_NBD"/>
</dbReference>
<feature type="domain" description="Carbamoyltransferase C-terminal" evidence="4">
    <location>
        <begin position="213"/>
        <end position="381"/>
    </location>
</feature>